<evidence type="ECO:0000313" key="5">
    <source>
        <dbReference type="Proteomes" id="UP001066276"/>
    </source>
</evidence>
<proteinExistence type="predicted"/>
<dbReference type="PROSITE" id="PS50287">
    <property type="entry name" value="SRCR_2"/>
    <property type="match status" value="1"/>
</dbReference>
<feature type="compositionally biased region" description="Low complexity" evidence="2">
    <location>
        <begin position="1"/>
        <end position="19"/>
    </location>
</feature>
<protein>
    <recommendedName>
        <fullName evidence="3">SRCR domain-containing protein</fullName>
    </recommendedName>
</protein>
<sequence length="178" mass="19103">MARGGTAAAGRRAPHPAGIGAQGLGAWPGRPAPSRRACARQTQKKKKRLERGTRGRCVPRVLEALTARAIWLCKCAQGWAGLGRFPSGAVRQSAAHAEVVCRVCPRPRLHEPFGSANARGARRGWAGGSTAFHPARWPMACLLSKKLPRDRGSIQPLPFGRGWDRRCSAGRRACACPT</sequence>
<evidence type="ECO:0000256" key="1">
    <source>
        <dbReference type="PROSITE-ProRule" id="PRU00196"/>
    </source>
</evidence>
<gene>
    <name evidence="4" type="ORF">NDU88_000740</name>
</gene>
<comment type="caution">
    <text evidence="4">The sequence shown here is derived from an EMBL/GenBank/DDBJ whole genome shotgun (WGS) entry which is preliminary data.</text>
</comment>
<dbReference type="InterPro" id="IPR001190">
    <property type="entry name" value="SRCR"/>
</dbReference>
<keyword evidence="5" id="KW-1185">Reference proteome</keyword>
<dbReference type="Proteomes" id="UP001066276">
    <property type="component" value="Chromosome 5"/>
</dbReference>
<name>A0AAV7R523_PLEWA</name>
<comment type="caution">
    <text evidence="1">Lacks conserved residue(s) required for the propagation of feature annotation.</text>
</comment>
<accession>A0AAV7R523</accession>
<dbReference type="GO" id="GO:0016020">
    <property type="term" value="C:membrane"/>
    <property type="evidence" value="ECO:0007669"/>
    <property type="project" value="InterPro"/>
</dbReference>
<feature type="region of interest" description="Disordered" evidence="2">
    <location>
        <begin position="1"/>
        <end position="52"/>
    </location>
</feature>
<evidence type="ECO:0000256" key="2">
    <source>
        <dbReference type="SAM" id="MobiDB-lite"/>
    </source>
</evidence>
<evidence type="ECO:0000259" key="3">
    <source>
        <dbReference type="PROSITE" id="PS50287"/>
    </source>
</evidence>
<feature type="domain" description="SRCR" evidence="3">
    <location>
        <begin position="47"/>
        <end position="102"/>
    </location>
</feature>
<organism evidence="4 5">
    <name type="scientific">Pleurodeles waltl</name>
    <name type="common">Iberian ribbed newt</name>
    <dbReference type="NCBI Taxonomy" id="8319"/>
    <lineage>
        <taxon>Eukaryota</taxon>
        <taxon>Metazoa</taxon>
        <taxon>Chordata</taxon>
        <taxon>Craniata</taxon>
        <taxon>Vertebrata</taxon>
        <taxon>Euteleostomi</taxon>
        <taxon>Amphibia</taxon>
        <taxon>Batrachia</taxon>
        <taxon>Caudata</taxon>
        <taxon>Salamandroidea</taxon>
        <taxon>Salamandridae</taxon>
        <taxon>Pleurodelinae</taxon>
        <taxon>Pleurodeles</taxon>
    </lineage>
</organism>
<dbReference type="AlphaFoldDB" id="A0AAV7R523"/>
<reference evidence="4" key="1">
    <citation type="journal article" date="2022" name="bioRxiv">
        <title>Sequencing and chromosome-scale assembly of the giantPleurodeles waltlgenome.</title>
        <authorList>
            <person name="Brown T."/>
            <person name="Elewa A."/>
            <person name="Iarovenko S."/>
            <person name="Subramanian E."/>
            <person name="Araus A.J."/>
            <person name="Petzold A."/>
            <person name="Susuki M."/>
            <person name="Suzuki K.-i.T."/>
            <person name="Hayashi T."/>
            <person name="Toyoda A."/>
            <person name="Oliveira C."/>
            <person name="Osipova E."/>
            <person name="Leigh N.D."/>
            <person name="Simon A."/>
            <person name="Yun M.H."/>
        </authorList>
    </citation>
    <scope>NUCLEOTIDE SEQUENCE</scope>
    <source>
        <strain evidence="4">20211129_DDA</strain>
        <tissue evidence="4">Liver</tissue>
    </source>
</reference>
<dbReference type="EMBL" id="JANPWB010000009">
    <property type="protein sequence ID" value="KAJ1147899.1"/>
    <property type="molecule type" value="Genomic_DNA"/>
</dbReference>
<evidence type="ECO:0000313" key="4">
    <source>
        <dbReference type="EMBL" id="KAJ1147899.1"/>
    </source>
</evidence>